<dbReference type="EMBL" id="CAUYUE010000016">
    <property type="protein sequence ID" value="CAK0787120.1"/>
    <property type="molecule type" value="Genomic_DNA"/>
</dbReference>
<reference evidence="5 6" key="1">
    <citation type="submission" date="2023-10" db="EMBL/GenBank/DDBJ databases">
        <authorList>
            <person name="Maclean D."/>
            <person name="Macfadyen A."/>
        </authorList>
    </citation>
    <scope>NUCLEOTIDE SEQUENCE [LARGE SCALE GENOMIC DNA]</scope>
</reference>
<comment type="subcellular location">
    <subcellularLocation>
        <location evidence="3">Mitochondrion</location>
    </subcellularLocation>
</comment>
<comment type="caution">
    <text evidence="5">The sequence shown here is derived from an EMBL/GenBank/DDBJ whole genome shotgun (WGS) entry which is preliminary data.</text>
</comment>
<dbReference type="InterPro" id="IPR013892">
    <property type="entry name" value="Cyt_c_biogenesis_Cmc1-like"/>
</dbReference>
<evidence type="ECO:0000256" key="2">
    <source>
        <dbReference type="ARBA" id="ARBA00023157"/>
    </source>
</evidence>
<proteinExistence type="inferred from homology"/>
<organism evidence="5 6">
    <name type="scientific">Coccomyxa viridis</name>
    <dbReference type="NCBI Taxonomy" id="1274662"/>
    <lineage>
        <taxon>Eukaryota</taxon>
        <taxon>Viridiplantae</taxon>
        <taxon>Chlorophyta</taxon>
        <taxon>core chlorophytes</taxon>
        <taxon>Trebouxiophyceae</taxon>
        <taxon>Trebouxiophyceae incertae sedis</taxon>
        <taxon>Coccomyxaceae</taxon>
        <taxon>Coccomyxa</taxon>
    </lineage>
</organism>
<accession>A0AAV1IKZ6</accession>
<dbReference type="GO" id="GO:0005739">
    <property type="term" value="C:mitochondrion"/>
    <property type="evidence" value="ECO:0007669"/>
    <property type="project" value="UniProtKB-SubCell"/>
</dbReference>
<dbReference type="Proteomes" id="UP001314263">
    <property type="component" value="Unassembled WGS sequence"/>
</dbReference>
<comment type="similarity">
    <text evidence="1 3">Belongs to the CMC family.</text>
</comment>
<evidence type="ECO:0000256" key="4">
    <source>
        <dbReference type="SAM" id="MobiDB-lite"/>
    </source>
</evidence>
<gene>
    <name evidence="5" type="ORF">CVIRNUC_010336</name>
</gene>
<sequence>MTDRPHARHRKEARASKEEALIECSELHKELIDCYRTASVFGWPCKEEKTAFWECYKHHRGVEGDVVSDALSRWLGSFRAPQPPLPGRTKTEQVEQISDEKPGTA</sequence>
<name>A0AAV1IKZ6_9CHLO</name>
<evidence type="ECO:0000313" key="5">
    <source>
        <dbReference type="EMBL" id="CAK0787120.1"/>
    </source>
</evidence>
<dbReference type="AlphaFoldDB" id="A0AAV1IKZ6"/>
<keyword evidence="6" id="KW-1185">Reference proteome</keyword>
<evidence type="ECO:0000256" key="3">
    <source>
        <dbReference type="RuleBase" id="RU364104"/>
    </source>
</evidence>
<protein>
    <recommendedName>
        <fullName evidence="3">COX assembly mitochondrial protein</fullName>
    </recommendedName>
</protein>
<keyword evidence="3" id="KW-0496">Mitochondrion</keyword>
<evidence type="ECO:0000313" key="6">
    <source>
        <dbReference type="Proteomes" id="UP001314263"/>
    </source>
</evidence>
<feature type="region of interest" description="Disordered" evidence="4">
    <location>
        <begin position="78"/>
        <end position="105"/>
    </location>
</feature>
<keyword evidence="2" id="KW-1015">Disulfide bond</keyword>
<feature type="compositionally biased region" description="Basic and acidic residues" evidence="4">
    <location>
        <begin position="89"/>
        <end position="105"/>
    </location>
</feature>
<dbReference type="Pfam" id="PF08583">
    <property type="entry name" value="Cmc1"/>
    <property type="match status" value="1"/>
</dbReference>
<evidence type="ECO:0000256" key="1">
    <source>
        <dbReference type="ARBA" id="ARBA00007347"/>
    </source>
</evidence>